<name>A0A512CID6_9BACT</name>
<dbReference type="EMBL" id="BJYV01000031">
    <property type="protein sequence ID" value="GEO23955.1"/>
    <property type="molecule type" value="Genomic_DNA"/>
</dbReference>
<dbReference type="AlphaFoldDB" id="A0A512CID6"/>
<evidence type="ECO:0000313" key="2">
    <source>
        <dbReference type="Proteomes" id="UP000321301"/>
    </source>
</evidence>
<evidence type="ECO:0000313" key="1">
    <source>
        <dbReference type="EMBL" id="GEO23955.1"/>
    </source>
</evidence>
<organism evidence="1 2">
    <name type="scientific">Cyclobacterium qasimii</name>
    <dbReference type="NCBI Taxonomy" id="1350429"/>
    <lineage>
        <taxon>Bacteria</taxon>
        <taxon>Pseudomonadati</taxon>
        <taxon>Bacteroidota</taxon>
        <taxon>Cytophagia</taxon>
        <taxon>Cytophagales</taxon>
        <taxon>Cyclobacteriaceae</taxon>
        <taxon>Cyclobacterium</taxon>
    </lineage>
</organism>
<dbReference type="Proteomes" id="UP000321301">
    <property type="component" value="Unassembled WGS sequence"/>
</dbReference>
<accession>A0A512CID6</accession>
<protein>
    <submittedName>
        <fullName evidence="1">Uncharacterized protein</fullName>
    </submittedName>
</protein>
<keyword evidence="2" id="KW-1185">Reference proteome</keyword>
<reference evidence="1 2" key="1">
    <citation type="submission" date="2019-07" db="EMBL/GenBank/DDBJ databases">
        <title>Whole genome shotgun sequence of Cyclobacterium qasimii NBRC 106168.</title>
        <authorList>
            <person name="Hosoyama A."/>
            <person name="Uohara A."/>
            <person name="Ohji S."/>
            <person name="Ichikawa N."/>
        </authorList>
    </citation>
    <scope>NUCLEOTIDE SEQUENCE [LARGE SCALE GENOMIC DNA]</scope>
    <source>
        <strain evidence="1 2">NBRC 106168</strain>
    </source>
</reference>
<proteinExistence type="predicted"/>
<sequence length="71" mass="8136">MEPIVPGQNLGLFKVQANLGKFVINNRILDKGAFRKKSPFFCLKEETPFAYFALNCQKTISAYEISQFRDC</sequence>
<gene>
    <name evidence="1" type="ORF">CQA01_44890</name>
</gene>
<comment type="caution">
    <text evidence="1">The sequence shown here is derived from an EMBL/GenBank/DDBJ whole genome shotgun (WGS) entry which is preliminary data.</text>
</comment>